<gene>
    <name evidence="2" type="ORF">TI39_contig269g00024</name>
</gene>
<protein>
    <submittedName>
        <fullName evidence="2">Uncharacterized protein</fullName>
    </submittedName>
</protein>
<feature type="transmembrane region" description="Helical" evidence="1">
    <location>
        <begin position="6"/>
        <end position="27"/>
    </location>
</feature>
<evidence type="ECO:0000313" key="3">
    <source>
        <dbReference type="Proteomes" id="UP000033647"/>
    </source>
</evidence>
<sequence>MAWERYINRTSTMVISTAALVGSYFAVRHRQDLARKANQGTLHVEPGHRSGGGI</sequence>
<evidence type="ECO:0000256" key="1">
    <source>
        <dbReference type="SAM" id="Phobius"/>
    </source>
</evidence>
<dbReference type="EMBL" id="LAFY01000261">
    <property type="protein sequence ID" value="KJY01952.1"/>
    <property type="molecule type" value="Genomic_DNA"/>
</dbReference>
<evidence type="ECO:0000313" key="2">
    <source>
        <dbReference type="EMBL" id="KJY01952.1"/>
    </source>
</evidence>
<keyword evidence="1" id="KW-0472">Membrane</keyword>
<organism evidence="2 3">
    <name type="scientific">Zymoseptoria brevis</name>
    <dbReference type="NCBI Taxonomy" id="1047168"/>
    <lineage>
        <taxon>Eukaryota</taxon>
        <taxon>Fungi</taxon>
        <taxon>Dikarya</taxon>
        <taxon>Ascomycota</taxon>
        <taxon>Pezizomycotina</taxon>
        <taxon>Dothideomycetes</taxon>
        <taxon>Dothideomycetidae</taxon>
        <taxon>Mycosphaerellales</taxon>
        <taxon>Mycosphaerellaceae</taxon>
        <taxon>Zymoseptoria</taxon>
    </lineage>
</organism>
<dbReference type="Proteomes" id="UP000033647">
    <property type="component" value="Unassembled WGS sequence"/>
</dbReference>
<reference evidence="2 3" key="1">
    <citation type="submission" date="2015-03" db="EMBL/GenBank/DDBJ databases">
        <title>RNA-seq based gene annotation and comparative genomics of four Zymoseptoria species reveal species-specific pathogenicity related genes and transposable element activity.</title>
        <authorList>
            <person name="Grandaubert J."/>
            <person name="Bhattacharyya A."/>
            <person name="Stukenbrock E.H."/>
        </authorList>
    </citation>
    <scope>NUCLEOTIDE SEQUENCE [LARGE SCALE GENOMIC DNA]</scope>
    <source>
        <strain evidence="2 3">Zb18110</strain>
    </source>
</reference>
<name>A0A0F4GX34_9PEZI</name>
<keyword evidence="3" id="KW-1185">Reference proteome</keyword>
<proteinExistence type="predicted"/>
<comment type="caution">
    <text evidence="2">The sequence shown here is derived from an EMBL/GenBank/DDBJ whole genome shotgun (WGS) entry which is preliminary data.</text>
</comment>
<accession>A0A0F4GX34</accession>
<keyword evidence="1" id="KW-0812">Transmembrane</keyword>
<keyword evidence="1" id="KW-1133">Transmembrane helix</keyword>
<dbReference type="AlphaFoldDB" id="A0A0F4GX34"/>